<evidence type="ECO:0000259" key="11">
    <source>
        <dbReference type="Pfam" id="PF00673"/>
    </source>
</evidence>
<dbReference type="Pfam" id="PF00673">
    <property type="entry name" value="Ribosomal_L5_C"/>
    <property type="match status" value="1"/>
</dbReference>
<feature type="domain" description="Large ribosomal subunit protein uL5 C-terminal" evidence="11">
    <location>
        <begin position="84"/>
        <end position="177"/>
    </location>
</feature>
<comment type="subunit">
    <text evidence="8">Part of the 50S ribosomal subunit; part of the 5S rRNA/L5/L18/L25 subcomplex. Contacts the 5S rRNA and the P site tRNA. Forms a bridge to the 30S subunit in the 70S ribosome.</text>
</comment>
<dbReference type="GO" id="GO:1990904">
    <property type="term" value="C:ribonucleoprotein complex"/>
    <property type="evidence" value="ECO:0007669"/>
    <property type="project" value="UniProtKB-KW"/>
</dbReference>
<dbReference type="PANTHER" id="PTHR11994">
    <property type="entry name" value="60S RIBOSOMAL PROTEIN L11-RELATED"/>
    <property type="match status" value="1"/>
</dbReference>
<comment type="similarity">
    <text evidence="1 8 9">Belongs to the universal ribosomal protein uL5 family.</text>
</comment>
<proteinExistence type="inferred from homology"/>
<dbReference type="AlphaFoldDB" id="A0A520MY23"/>
<evidence type="ECO:0000256" key="4">
    <source>
        <dbReference type="ARBA" id="ARBA00022884"/>
    </source>
</evidence>
<dbReference type="GO" id="GO:0000049">
    <property type="term" value="F:tRNA binding"/>
    <property type="evidence" value="ECO:0007669"/>
    <property type="project" value="UniProtKB-UniRule"/>
</dbReference>
<gene>
    <name evidence="8" type="primary">rplE</name>
    <name evidence="12" type="ORF">EVA92_03485</name>
</gene>
<evidence type="ECO:0000256" key="1">
    <source>
        <dbReference type="ARBA" id="ARBA00008553"/>
    </source>
</evidence>
<dbReference type="Proteomes" id="UP000315825">
    <property type="component" value="Unassembled WGS sequence"/>
</dbReference>
<evidence type="ECO:0000256" key="2">
    <source>
        <dbReference type="ARBA" id="ARBA00022555"/>
    </source>
</evidence>
<keyword evidence="3 8" id="KW-0699">rRNA-binding</keyword>
<evidence type="ECO:0000256" key="5">
    <source>
        <dbReference type="ARBA" id="ARBA00022980"/>
    </source>
</evidence>
<keyword evidence="6 8" id="KW-0687">Ribonucleoprotein</keyword>
<dbReference type="InterPro" id="IPR031309">
    <property type="entry name" value="Ribosomal_uL5_C"/>
</dbReference>
<feature type="domain" description="Large ribosomal subunit protein uL5 N-terminal" evidence="10">
    <location>
        <begin position="25"/>
        <end position="80"/>
    </location>
</feature>
<evidence type="ECO:0000256" key="8">
    <source>
        <dbReference type="HAMAP-Rule" id="MF_01333"/>
    </source>
</evidence>
<dbReference type="InterPro" id="IPR002132">
    <property type="entry name" value="Ribosomal_uL5"/>
</dbReference>
<dbReference type="GO" id="GO:0003735">
    <property type="term" value="F:structural constituent of ribosome"/>
    <property type="evidence" value="ECO:0007669"/>
    <property type="project" value="InterPro"/>
</dbReference>
<dbReference type="InterPro" id="IPR020929">
    <property type="entry name" value="Ribosomal_uL5_CS"/>
</dbReference>
<comment type="function">
    <text evidence="8">This is 1 of the proteins that bind and probably mediate the attachment of the 5S RNA into the large ribosomal subunit, where it forms part of the central protuberance. In the 70S ribosome it contacts protein S13 of the 30S subunit (bridge B1b), connecting the 2 subunits; this bridge is implicated in subunit movement. Contacts the P site tRNA; the 5S rRNA and some of its associated proteins might help stabilize positioning of ribosome-bound tRNAs.</text>
</comment>
<dbReference type="InterPro" id="IPR031310">
    <property type="entry name" value="Ribosomal_uL5_N"/>
</dbReference>
<keyword evidence="4 8" id="KW-0694">RNA-binding</keyword>
<evidence type="ECO:0000256" key="9">
    <source>
        <dbReference type="RuleBase" id="RU003930"/>
    </source>
</evidence>
<name>A0A520MY23_9GAMM</name>
<keyword evidence="2 8" id="KW-0820">tRNA-binding</keyword>
<evidence type="ECO:0000256" key="3">
    <source>
        <dbReference type="ARBA" id="ARBA00022730"/>
    </source>
</evidence>
<evidence type="ECO:0000256" key="7">
    <source>
        <dbReference type="ARBA" id="ARBA00035245"/>
    </source>
</evidence>
<dbReference type="SUPFAM" id="SSF55282">
    <property type="entry name" value="RL5-like"/>
    <property type="match status" value="1"/>
</dbReference>
<accession>A0A520MY23</accession>
<dbReference type="PROSITE" id="PS00358">
    <property type="entry name" value="RIBOSOMAL_L5"/>
    <property type="match status" value="1"/>
</dbReference>
<protein>
    <recommendedName>
        <fullName evidence="7 8">Large ribosomal subunit protein uL5</fullName>
    </recommendedName>
</protein>
<dbReference type="InterPro" id="IPR020930">
    <property type="entry name" value="Ribosomal_uL5_bac-type"/>
</dbReference>
<dbReference type="EMBL" id="SHBE01000006">
    <property type="protein sequence ID" value="RZO26125.1"/>
    <property type="molecule type" value="Genomic_DNA"/>
</dbReference>
<evidence type="ECO:0000259" key="10">
    <source>
        <dbReference type="Pfam" id="PF00281"/>
    </source>
</evidence>
<comment type="caution">
    <text evidence="12">The sequence shown here is derived from an EMBL/GenBank/DDBJ whole genome shotgun (WGS) entry which is preliminary data.</text>
</comment>
<dbReference type="GO" id="GO:0019843">
    <property type="term" value="F:rRNA binding"/>
    <property type="evidence" value="ECO:0007669"/>
    <property type="project" value="UniProtKB-UniRule"/>
</dbReference>
<dbReference type="FunFam" id="3.30.1440.10:FF:000001">
    <property type="entry name" value="50S ribosomal protein L5"/>
    <property type="match status" value="1"/>
</dbReference>
<dbReference type="GO" id="GO:0006412">
    <property type="term" value="P:translation"/>
    <property type="evidence" value="ECO:0007669"/>
    <property type="project" value="UniProtKB-UniRule"/>
</dbReference>
<evidence type="ECO:0000256" key="6">
    <source>
        <dbReference type="ARBA" id="ARBA00023274"/>
    </source>
</evidence>
<reference evidence="12 13" key="1">
    <citation type="submission" date="2019-02" db="EMBL/GenBank/DDBJ databases">
        <title>Prokaryotic population dynamics and viral predation in marine succession experiment using metagenomics: the confinement effect.</title>
        <authorList>
            <person name="Haro-Moreno J.M."/>
            <person name="Rodriguez-Valera F."/>
            <person name="Lopez-Perez M."/>
        </authorList>
    </citation>
    <scope>NUCLEOTIDE SEQUENCE [LARGE SCALE GENOMIC DNA]</scope>
    <source>
        <strain evidence="12">MED-G159</strain>
    </source>
</reference>
<evidence type="ECO:0000313" key="12">
    <source>
        <dbReference type="EMBL" id="RZO26125.1"/>
    </source>
</evidence>
<dbReference type="Pfam" id="PF00281">
    <property type="entry name" value="Ribosomal_L5"/>
    <property type="match status" value="1"/>
</dbReference>
<dbReference type="GO" id="GO:0005840">
    <property type="term" value="C:ribosome"/>
    <property type="evidence" value="ECO:0007669"/>
    <property type="project" value="UniProtKB-KW"/>
</dbReference>
<dbReference type="PIRSF" id="PIRSF002161">
    <property type="entry name" value="Ribosomal_L5"/>
    <property type="match status" value="1"/>
</dbReference>
<dbReference type="NCBIfam" id="NF000585">
    <property type="entry name" value="PRK00010.1"/>
    <property type="match status" value="1"/>
</dbReference>
<dbReference type="Gene3D" id="3.30.1440.10">
    <property type="match status" value="1"/>
</dbReference>
<dbReference type="InterPro" id="IPR022803">
    <property type="entry name" value="Ribosomal_uL5_dom_sf"/>
</dbReference>
<organism evidence="12 13">
    <name type="scientific">SAR86 cluster bacterium</name>
    <dbReference type="NCBI Taxonomy" id="2030880"/>
    <lineage>
        <taxon>Bacteria</taxon>
        <taxon>Pseudomonadati</taxon>
        <taxon>Pseudomonadota</taxon>
        <taxon>Gammaproteobacteria</taxon>
        <taxon>SAR86 cluster</taxon>
    </lineage>
</organism>
<sequence>MINFKEKYIKEIAPALKDKLGFKSIMEVPKLQKITINMGVGEASKEKGVLENALKDLEAISGQKPVVTKARKAVSTFKIREQYPIGCKVTLRGSKMYDFFERLINLAIPREKDFRGLNPKSFDGKGNYNLGIKEQIIFPEIDYDKVDKLRGMDIAITTSASGDNEAQELLAGFNFPFRGKNG</sequence>
<dbReference type="HAMAP" id="MF_01333_B">
    <property type="entry name" value="Ribosomal_uL5_B"/>
    <property type="match status" value="1"/>
</dbReference>
<evidence type="ECO:0000313" key="13">
    <source>
        <dbReference type="Proteomes" id="UP000315825"/>
    </source>
</evidence>
<keyword evidence="5 8" id="KW-0689">Ribosomal protein</keyword>